<dbReference type="Pfam" id="PF01451">
    <property type="entry name" value="LMWPc"/>
    <property type="match status" value="1"/>
</dbReference>
<reference evidence="3 4" key="1">
    <citation type="submission" date="2016-10" db="EMBL/GenBank/DDBJ databases">
        <authorList>
            <person name="de Groot N.N."/>
        </authorList>
    </citation>
    <scope>NUCLEOTIDE SEQUENCE [LARGE SCALE GENOMIC DNA]</scope>
    <source>
        <strain evidence="3 4">DSM 23142</strain>
    </source>
</reference>
<gene>
    <name evidence="3" type="ORF">SAMN04489810_3361</name>
</gene>
<protein>
    <submittedName>
        <fullName evidence="3">Protein-tyrosine-phosphatase</fullName>
    </submittedName>
</protein>
<sequence length="221" mass="23824">MTDLDSCAAVFAALADRTRLGIVDLLTLGDLASSEISRDLRLGTNLVAHHLHVLESAGIIVRSPSEADKRRNYVSLRAEVFETLAPRAIPLPPRVLFVCTANSARSQLAEAIWQDTSTVPSASAGIRPADAVNAGALAAAQRHGLRIDDRRRPRHVDDARQDGDLVITVCDAAHEQLQGRDDLHWSIPDPAVVGTPLAFDAVFDMISHRIRALSGRLIPAA</sequence>
<dbReference type="Pfam" id="PF01022">
    <property type="entry name" value="HTH_5"/>
    <property type="match status" value="1"/>
</dbReference>
<organism evidence="3 4">
    <name type="scientific">Microbacterium pygmaeum</name>
    <dbReference type="NCBI Taxonomy" id="370764"/>
    <lineage>
        <taxon>Bacteria</taxon>
        <taxon>Bacillati</taxon>
        <taxon>Actinomycetota</taxon>
        <taxon>Actinomycetes</taxon>
        <taxon>Micrococcales</taxon>
        <taxon>Microbacteriaceae</taxon>
        <taxon>Microbacterium</taxon>
    </lineage>
</organism>
<dbReference type="AlphaFoldDB" id="A0A1G8DIT1"/>
<evidence type="ECO:0000313" key="4">
    <source>
        <dbReference type="Proteomes" id="UP000199009"/>
    </source>
</evidence>
<dbReference type="PROSITE" id="PS50987">
    <property type="entry name" value="HTH_ARSR_2"/>
    <property type="match status" value="1"/>
</dbReference>
<dbReference type="InterPro" id="IPR001845">
    <property type="entry name" value="HTH_ArsR_DNA-bd_dom"/>
</dbReference>
<dbReference type="CDD" id="cd00090">
    <property type="entry name" value="HTH_ARSR"/>
    <property type="match status" value="1"/>
</dbReference>
<dbReference type="STRING" id="370764.SAMN04489810_3361"/>
<dbReference type="InterPro" id="IPR023485">
    <property type="entry name" value="Ptyr_pPase"/>
</dbReference>
<dbReference type="EMBL" id="LT629692">
    <property type="protein sequence ID" value="SDH57598.1"/>
    <property type="molecule type" value="Genomic_DNA"/>
</dbReference>
<dbReference type="InterPro" id="IPR011991">
    <property type="entry name" value="ArsR-like_HTH"/>
</dbReference>
<dbReference type="GO" id="GO:0003700">
    <property type="term" value="F:DNA-binding transcription factor activity"/>
    <property type="evidence" value="ECO:0007669"/>
    <property type="project" value="InterPro"/>
</dbReference>
<dbReference type="SUPFAM" id="SSF46785">
    <property type="entry name" value="Winged helix' DNA-binding domain"/>
    <property type="match status" value="1"/>
</dbReference>
<dbReference type="Gene3D" id="1.10.10.10">
    <property type="entry name" value="Winged helix-like DNA-binding domain superfamily/Winged helix DNA-binding domain"/>
    <property type="match status" value="1"/>
</dbReference>
<feature type="domain" description="HTH arsR-type" evidence="2">
    <location>
        <begin position="1"/>
        <end position="96"/>
    </location>
</feature>
<dbReference type="InterPro" id="IPR036196">
    <property type="entry name" value="Ptyr_pPase_sf"/>
</dbReference>
<dbReference type="SMART" id="SM00226">
    <property type="entry name" value="LMWPc"/>
    <property type="match status" value="1"/>
</dbReference>
<dbReference type="SUPFAM" id="SSF52788">
    <property type="entry name" value="Phosphotyrosine protein phosphatases I"/>
    <property type="match status" value="1"/>
</dbReference>
<name>A0A1G8DIT1_9MICO</name>
<dbReference type="SMART" id="SM00418">
    <property type="entry name" value="HTH_ARSR"/>
    <property type="match status" value="1"/>
</dbReference>
<keyword evidence="1" id="KW-0059">Arsenical resistance</keyword>
<dbReference type="GO" id="GO:0046685">
    <property type="term" value="P:response to arsenic-containing substance"/>
    <property type="evidence" value="ECO:0007669"/>
    <property type="project" value="UniProtKB-KW"/>
</dbReference>
<dbReference type="PANTHER" id="PTHR43428:SF1">
    <property type="entry name" value="ARSENATE REDUCTASE"/>
    <property type="match status" value="1"/>
</dbReference>
<evidence type="ECO:0000259" key="2">
    <source>
        <dbReference type="PROSITE" id="PS50987"/>
    </source>
</evidence>
<proteinExistence type="predicted"/>
<dbReference type="RefSeq" id="WP_231917700.1">
    <property type="nucleotide sequence ID" value="NZ_LT629692.1"/>
</dbReference>
<dbReference type="InterPro" id="IPR036390">
    <property type="entry name" value="WH_DNA-bd_sf"/>
</dbReference>
<keyword evidence="4" id="KW-1185">Reference proteome</keyword>
<accession>A0A1G8DIT1</accession>
<evidence type="ECO:0000256" key="1">
    <source>
        <dbReference type="ARBA" id="ARBA00022849"/>
    </source>
</evidence>
<dbReference type="Proteomes" id="UP000199009">
    <property type="component" value="Chromosome I"/>
</dbReference>
<dbReference type="PANTHER" id="PTHR43428">
    <property type="entry name" value="ARSENATE REDUCTASE"/>
    <property type="match status" value="1"/>
</dbReference>
<dbReference type="PRINTS" id="PR00778">
    <property type="entry name" value="HTHARSR"/>
</dbReference>
<dbReference type="InterPro" id="IPR036388">
    <property type="entry name" value="WH-like_DNA-bd_sf"/>
</dbReference>
<dbReference type="Gene3D" id="3.40.50.2300">
    <property type="match status" value="1"/>
</dbReference>
<evidence type="ECO:0000313" key="3">
    <source>
        <dbReference type="EMBL" id="SDH57598.1"/>
    </source>
</evidence>